<keyword evidence="10" id="KW-1133">Transmembrane helix</keyword>
<dbReference type="Gene3D" id="3.30.565.10">
    <property type="entry name" value="Histidine kinase-like ATPase, C-terminal domain"/>
    <property type="match status" value="1"/>
</dbReference>
<evidence type="ECO:0000256" key="4">
    <source>
        <dbReference type="ARBA" id="ARBA00022553"/>
    </source>
</evidence>
<evidence type="ECO:0000256" key="1">
    <source>
        <dbReference type="ARBA" id="ARBA00000085"/>
    </source>
</evidence>
<keyword evidence="6" id="KW-0547">Nucleotide-binding</keyword>
<dbReference type="CDD" id="cd00075">
    <property type="entry name" value="HATPase"/>
    <property type="match status" value="1"/>
</dbReference>
<dbReference type="EMBL" id="CAKJTI010000009">
    <property type="protein sequence ID" value="CAG9612999.1"/>
    <property type="molecule type" value="Genomic_DNA"/>
</dbReference>
<dbReference type="SUPFAM" id="SSF47384">
    <property type="entry name" value="Homodimeric domain of signal transducing histidine kinase"/>
    <property type="match status" value="1"/>
</dbReference>
<evidence type="ECO:0000256" key="2">
    <source>
        <dbReference type="ARBA" id="ARBA00004370"/>
    </source>
</evidence>
<dbReference type="InterPro" id="IPR036097">
    <property type="entry name" value="HisK_dim/P_sf"/>
</dbReference>
<dbReference type="Pfam" id="PF02518">
    <property type="entry name" value="HATPase_c"/>
    <property type="match status" value="1"/>
</dbReference>
<keyword evidence="7" id="KW-0418">Kinase</keyword>
<evidence type="ECO:0000256" key="6">
    <source>
        <dbReference type="ARBA" id="ARBA00022741"/>
    </source>
</evidence>
<dbReference type="InterPro" id="IPR036890">
    <property type="entry name" value="HATPase_C_sf"/>
</dbReference>
<protein>
    <recommendedName>
        <fullName evidence="3">histidine kinase</fullName>
        <ecNumber evidence="3">2.7.13.3</ecNumber>
    </recommendedName>
</protein>
<comment type="caution">
    <text evidence="12">The sequence shown here is derived from an EMBL/GenBank/DDBJ whole genome shotgun (WGS) entry which is preliminary data.</text>
</comment>
<keyword evidence="10" id="KW-0812">Transmembrane</keyword>
<dbReference type="PROSITE" id="PS50109">
    <property type="entry name" value="HIS_KIN"/>
    <property type="match status" value="1"/>
</dbReference>
<keyword evidence="10" id="KW-0472">Membrane</keyword>
<evidence type="ECO:0000256" key="10">
    <source>
        <dbReference type="SAM" id="Phobius"/>
    </source>
</evidence>
<dbReference type="InterPro" id="IPR005467">
    <property type="entry name" value="His_kinase_dom"/>
</dbReference>
<evidence type="ECO:0000256" key="8">
    <source>
        <dbReference type="ARBA" id="ARBA00022840"/>
    </source>
</evidence>
<name>A0ABN7ZY65_9BACI</name>
<evidence type="ECO:0000256" key="9">
    <source>
        <dbReference type="ARBA" id="ARBA00023012"/>
    </source>
</evidence>
<dbReference type="InterPro" id="IPR003661">
    <property type="entry name" value="HisK_dim/P_dom"/>
</dbReference>
<evidence type="ECO:0000256" key="5">
    <source>
        <dbReference type="ARBA" id="ARBA00022679"/>
    </source>
</evidence>
<dbReference type="Gene3D" id="1.10.287.130">
    <property type="match status" value="1"/>
</dbReference>
<dbReference type="InterPro" id="IPR003594">
    <property type="entry name" value="HATPase_dom"/>
</dbReference>
<evidence type="ECO:0000313" key="13">
    <source>
        <dbReference type="Proteomes" id="UP000789423"/>
    </source>
</evidence>
<evidence type="ECO:0000259" key="11">
    <source>
        <dbReference type="PROSITE" id="PS50109"/>
    </source>
</evidence>
<dbReference type="SMART" id="SM00387">
    <property type="entry name" value="HATPase_c"/>
    <property type="match status" value="1"/>
</dbReference>
<keyword evidence="13" id="KW-1185">Reference proteome</keyword>
<proteinExistence type="predicted"/>
<dbReference type="Pfam" id="PF00512">
    <property type="entry name" value="HisKA"/>
    <property type="match status" value="1"/>
</dbReference>
<keyword evidence="9" id="KW-0902">Two-component regulatory system</keyword>
<accession>A0ABN7ZY65</accession>
<dbReference type="InterPro" id="IPR004358">
    <property type="entry name" value="Sig_transdc_His_kin-like_C"/>
</dbReference>
<dbReference type="PRINTS" id="PR00344">
    <property type="entry name" value="BCTRLSENSOR"/>
</dbReference>
<feature type="domain" description="Histidine kinase" evidence="11">
    <location>
        <begin position="199"/>
        <end position="415"/>
    </location>
</feature>
<comment type="catalytic activity">
    <reaction evidence="1">
        <text>ATP + protein L-histidine = ADP + protein N-phospho-L-histidine.</text>
        <dbReference type="EC" id="2.7.13.3"/>
    </reaction>
</comment>
<dbReference type="CDD" id="cd00082">
    <property type="entry name" value="HisKA"/>
    <property type="match status" value="1"/>
</dbReference>
<keyword evidence="5 12" id="KW-0808">Transferase</keyword>
<comment type="subcellular location">
    <subcellularLocation>
        <location evidence="2">Membrane</location>
    </subcellularLocation>
</comment>
<evidence type="ECO:0000256" key="7">
    <source>
        <dbReference type="ARBA" id="ARBA00022777"/>
    </source>
</evidence>
<organism evidence="12 13">
    <name type="scientific">Bacillus rhizoplanae</name>
    <dbReference type="NCBI Taxonomy" id="2880966"/>
    <lineage>
        <taxon>Bacteria</taxon>
        <taxon>Bacillati</taxon>
        <taxon>Bacillota</taxon>
        <taxon>Bacilli</taxon>
        <taxon>Bacillales</taxon>
        <taxon>Bacillaceae</taxon>
        <taxon>Bacillus</taxon>
    </lineage>
</organism>
<dbReference type="InterPro" id="IPR050351">
    <property type="entry name" value="BphY/WalK/GraS-like"/>
</dbReference>
<evidence type="ECO:0000313" key="12">
    <source>
        <dbReference type="EMBL" id="CAG9612999.1"/>
    </source>
</evidence>
<keyword evidence="4" id="KW-0597">Phosphoprotein</keyword>
<dbReference type="GO" id="GO:0016740">
    <property type="term" value="F:transferase activity"/>
    <property type="evidence" value="ECO:0007669"/>
    <property type="project" value="UniProtKB-KW"/>
</dbReference>
<feature type="transmembrane region" description="Helical" evidence="10">
    <location>
        <begin position="156"/>
        <end position="179"/>
    </location>
</feature>
<dbReference type="Proteomes" id="UP000789423">
    <property type="component" value="Unassembled WGS sequence"/>
</dbReference>
<evidence type="ECO:0000256" key="3">
    <source>
        <dbReference type="ARBA" id="ARBA00012438"/>
    </source>
</evidence>
<keyword evidence="8" id="KW-0067">ATP-binding</keyword>
<sequence length="440" mass="49634">MFQKTRIQLTILNSLVFIVLIGMLGSVIYSYTHKRLYEGIDDSIDRFIKKQEKEDKSIPSHFDFNKDLHIGDSRIIVLKWDEKNQLVGMEPRFLDPSFFERNQSKLFPKTFGERQDIEVEGVNFRMIAAQGNTDLGKVTFQVLREINPEKEMLHTLLLILVIGCSIGSICAVGIGFFLAGRALVPIKNAWHKQQQFVSDASHELRTPLAVIQSKADVLFQSPTATIEDKAMDISTISKECRRLSKLVANLLTLARSDSDQIEMDKKTFALDKLLSEIVNPYSEIALYEEKTITLDVVPSILFMGDKERIHQLIVILLDNAMKYTNAGGSINVSCSETTNGIVIQVKDDGVGIVEEDIPKIFDRFYQGDKARAASNGAGLGLSIATWIVEKHYGKIKVYSKIGEGTCFEIVFPKNQKVRNIYPALTGSKTPPSRLREKRRR</sequence>
<reference evidence="12 13" key="1">
    <citation type="submission" date="2021-10" db="EMBL/GenBank/DDBJ databases">
        <authorList>
            <person name="Criscuolo A."/>
        </authorList>
    </citation>
    <scope>NUCLEOTIDE SEQUENCE [LARGE SCALE GENOMIC DNA]</scope>
    <source>
        <strain evidence="13">CIP 111899</strain>
    </source>
</reference>
<feature type="transmembrane region" description="Helical" evidence="10">
    <location>
        <begin position="12"/>
        <end position="31"/>
    </location>
</feature>
<dbReference type="SMART" id="SM00388">
    <property type="entry name" value="HisKA"/>
    <property type="match status" value="1"/>
</dbReference>
<dbReference type="PANTHER" id="PTHR45453">
    <property type="entry name" value="PHOSPHATE REGULON SENSOR PROTEIN PHOR"/>
    <property type="match status" value="1"/>
</dbReference>
<gene>
    <name evidence="12" type="primary">sasA_7</name>
    <name evidence="12" type="ORF">BACCIP111899_02194</name>
</gene>
<dbReference type="EC" id="2.7.13.3" evidence="3"/>
<dbReference type="PANTHER" id="PTHR45453:SF1">
    <property type="entry name" value="PHOSPHATE REGULON SENSOR PROTEIN PHOR"/>
    <property type="match status" value="1"/>
</dbReference>
<dbReference type="SUPFAM" id="SSF55874">
    <property type="entry name" value="ATPase domain of HSP90 chaperone/DNA topoisomerase II/histidine kinase"/>
    <property type="match status" value="1"/>
</dbReference>